<dbReference type="InterPro" id="IPR013656">
    <property type="entry name" value="PAS_4"/>
</dbReference>
<name>A0A258FDT9_9CAUL</name>
<evidence type="ECO:0000259" key="8">
    <source>
        <dbReference type="SMART" id="SM00911"/>
    </source>
</evidence>
<evidence type="ECO:0000313" key="9">
    <source>
        <dbReference type="EMBL" id="OYX30685.1"/>
    </source>
</evidence>
<dbReference type="Pfam" id="PF07536">
    <property type="entry name" value="HWE_HK"/>
    <property type="match status" value="1"/>
</dbReference>
<dbReference type="PANTHER" id="PTHR41523:SF8">
    <property type="entry name" value="ETHYLENE RESPONSE SENSOR PROTEIN"/>
    <property type="match status" value="1"/>
</dbReference>
<evidence type="ECO:0000313" key="10">
    <source>
        <dbReference type="Proteomes" id="UP000215595"/>
    </source>
</evidence>
<sequence length="321" mass="34721">MTDSTAATVVDITDCLKTIGLDGTLRNIDPDGLCLLEIDDFGSVVGQPWKLLWPSVSQSLVEGSIRQAASGKVARFTAECPTAKGVTKTWDVCVTPIRDTLGDVYALQAISQDISRREHDRRETALVSKELSHRIKNLFAVVDSLIHLSARSQPEVRPFVQTLRQRLDGLGRAISFICPMDDADLETAPKTVKGLITALLVPYRDAGANVTLTGDDTVIGKDVITSLSLVLNELATNAVKYGAIKDASGELVIHLNQSADRLIIDWTETGLALTPSGDPTPGFGTMLLNRTVRAQLSGTIEREWLAEGLHVSLSIPLDRLV</sequence>
<protein>
    <recommendedName>
        <fullName evidence="2">histidine kinase</fullName>
        <ecNumber evidence="2">2.7.13.3</ecNumber>
    </recommendedName>
</protein>
<evidence type="ECO:0000256" key="5">
    <source>
        <dbReference type="ARBA" id="ARBA00022741"/>
    </source>
</evidence>
<evidence type="ECO:0000256" key="2">
    <source>
        <dbReference type="ARBA" id="ARBA00012438"/>
    </source>
</evidence>
<accession>A0A258FDT9</accession>
<dbReference type="GO" id="GO:0005524">
    <property type="term" value="F:ATP binding"/>
    <property type="evidence" value="ECO:0007669"/>
    <property type="project" value="UniProtKB-KW"/>
</dbReference>
<dbReference type="InterPro" id="IPR011102">
    <property type="entry name" value="Sig_transdc_His_kinase_HWE"/>
</dbReference>
<reference evidence="9 10" key="1">
    <citation type="submission" date="2017-03" db="EMBL/GenBank/DDBJ databases">
        <title>Lifting the veil on microbial sulfur biogeochemistry in mining wastewaters.</title>
        <authorList>
            <person name="Kantor R.S."/>
            <person name="Colenbrander Nelson T."/>
            <person name="Marshall S."/>
            <person name="Bennett D."/>
            <person name="Apte S."/>
            <person name="Camacho D."/>
            <person name="Thomas B.C."/>
            <person name="Warren L.A."/>
            <person name="Banfield J.F."/>
        </authorList>
    </citation>
    <scope>NUCLEOTIDE SEQUENCE [LARGE SCALE GENOMIC DNA]</scope>
    <source>
        <strain evidence="9">32-69-9</strain>
    </source>
</reference>
<dbReference type="EC" id="2.7.13.3" evidence="2"/>
<dbReference type="Proteomes" id="UP000215595">
    <property type="component" value="Unassembled WGS sequence"/>
</dbReference>
<dbReference type="InterPro" id="IPR036890">
    <property type="entry name" value="HATPase_C_sf"/>
</dbReference>
<dbReference type="AlphaFoldDB" id="A0A258FDT9"/>
<keyword evidence="5" id="KW-0547">Nucleotide-binding</keyword>
<dbReference type="SUPFAM" id="SSF55785">
    <property type="entry name" value="PYP-like sensor domain (PAS domain)"/>
    <property type="match status" value="1"/>
</dbReference>
<evidence type="ECO:0000256" key="6">
    <source>
        <dbReference type="ARBA" id="ARBA00022777"/>
    </source>
</evidence>
<evidence type="ECO:0000256" key="3">
    <source>
        <dbReference type="ARBA" id="ARBA00022553"/>
    </source>
</evidence>
<keyword evidence="7" id="KW-0067">ATP-binding</keyword>
<keyword evidence="6" id="KW-0418">Kinase</keyword>
<keyword evidence="3" id="KW-0597">Phosphoprotein</keyword>
<dbReference type="GO" id="GO:0004673">
    <property type="term" value="F:protein histidine kinase activity"/>
    <property type="evidence" value="ECO:0007669"/>
    <property type="project" value="UniProtKB-EC"/>
</dbReference>
<keyword evidence="4" id="KW-0808">Transferase</keyword>
<evidence type="ECO:0000256" key="7">
    <source>
        <dbReference type="ARBA" id="ARBA00022840"/>
    </source>
</evidence>
<dbReference type="SMART" id="SM00911">
    <property type="entry name" value="HWE_HK"/>
    <property type="match status" value="1"/>
</dbReference>
<evidence type="ECO:0000256" key="1">
    <source>
        <dbReference type="ARBA" id="ARBA00000085"/>
    </source>
</evidence>
<dbReference type="PANTHER" id="PTHR41523">
    <property type="entry name" value="TWO-COMPONENT SYSTEM SENSOR PROTEIN"/>
    <property type="match status" value="1"/>
</dbReference>
<proteinExistence type="predicted"/>
<dbReference type="InterPro" id="IPR035965">
    <property type="entry name" value="PAS-like_dom_sf"/>
</dbReference>
<dbReference type="SUPFAM" id="SSF55874">
    <property type="entry name" value="ATPase domain of HSP90 chaperone/DNA topoisomerase II/histidine kinase"/>
    <property type="match status" value="1"/>
</dbReference>
<comment type="caution">
    <text evidence="9">The sequence shown here is derived from an EMBL/GenBank/DDBJ whole genome shotgun (WGS) entry which is preliminary data.</text>
</comment>
<dbReference type="Gene3D" id="3.30.565.10">
    <property type="entry name" value="Histidine kinase-like ATPase, C-terminal domain"/>
    <property type="match status" value="1"/>
</dbReference>
<gene>
    <name evidence="9" type="ORF">B7Z01_13985</name>
</gene>
<dbReference type="Pfam" id="PF08448">
    <property type="entry name" value="PAS_4"/>
    <property type="match status" value="1"/>
</dbReference>
<organism evidence="9 10">
    <name type="scientific">Brevundimonas subvibrioides</name>
    <dbReference type="NCBI Taxonomy" id="74313"/>
    <lineage>
        <taxon>Bacteria</taxon>
        <taxon>Pseudomonadati</taxon>
        <taxon>Pseudomonadota</taxon>
        <taxon>Alphaproteobacteria</taxon>
        <taxon>Caulobacterales</taxon>
        <taxon>Caulobacteraceae</taxon>
        <taxon>Brevundimonas</taxon>
    </lineage>
</organism>
<comment type="catalytic activity">
    <reaction evidence="1">
        <text>ATP + protein L-histidine = ADP + protein N-phospho-L-histidine.</text>
        <dbReference type="EC" id="2.7.13.3"/>
    </reaction>
</comment>
<feature type="domain" description="Signal transduction histidine kinase HWE region" evidence="8">
    <location>
        <begin position="130"/>
        <end position="216"/>
    </location>
</feature>
<dbReference type="Gene3D" id="3.30.450.20">
    <property type="entry name" value="PAS domain"/>
    <property type="match status" value="1"/>
</dbReference>
<evidence type="ECO:0000256" key="4">
    <source>
        <dbReference type="ARBA" id="ARBA00022679"/>
    </source>
</evidence>
<dbReference type="EMBL" id="NCEB01000040">
    <property type="protein sequence ID" value="OYX30685.1"/>
    <property type="molecule type" value="Genomic_DNA"/>
</dbReference>